<sequence>MRGAAGIVTCCRLARGLRGVAGVVWAAARAVAGGQRCVLDRVPTGTRVPALGAGGGGWARPDPGGPAWMVAELRPSGGFPVSRGGWGGRAQTRGTPPRPPLGSQAAKPPKPSRMEVLDEFDSEFPQTVTFCQLISEEDFERQAATYTERALRRLFRSLDRNPALAERVVRKGKQAECERRGLLSFLWVRPAGRGRGARGGGRPGAWAGVGASRRRRLRRLASSALPCPWPSQAKASCAVQGELNCCNSMSALEMHQRLEQLKRRIHRVHLYSQDAKRRRRKRKPKKPERVLSQDRSTSPCLLPALLPPGPPLLPTASTAAPPPAVYTMPRVFGPFPPLPSTSVSGPWKGILCALLRSTPAIPWPHGRGSQNVLCRQQQMQRMMRAALLAVLGGGHVGPHPPDLRALSRPPGLPGDARRPPLLTGTIVQAALGAPLQRPSSLAAPPGSRLPVTCPQAAPGPPPQAPRPRAPNTKPWLAPSSDFPIGRKAQHPPSSRRRCFSS</sequence>
<dbReference type="Ensembl" id="ENSBGRT00000046265.1">
    <property type="protein sequence ID" value="ENSBGRP00000039885.1"/>
    <property type="gene ID" value="ENSBGRG00000025026.1"/>
</dbReference>
<keyword evidence="2" id="KW-0732">Signal</keyword>
<reference evidence="3" key="3">
    <citation type="submission" date="2025-09" db="UniProtKB">
        <authorList>
            <consortium name="Ensembl"/>
        </authorList>
    </citation>
    <scope>IDENTIFICATION</scope>
</reference>
<evidence type="ECO:0000313" key="4">
    <source>
        <dbReference type="Proteomes" id="UP000694520"/>
    </source>
</evidence>
<evidence type="ECO:0000313" key="3">
    <source>
        <dbReference type="Ensembl" id="ENSBGRP00000039885.1"/>
    </source>
</evidence>
<feature type="compositionally biased region" description="Basic residues" evidence="1">
    <location>
        <begin position="276"/>
        <end position="286"/>
    </location>
</feature>
<organism evidence="3 4">
    <name type="scientific">Bos mutus grunniens</name>
    <name type="common">Wild yak</name>
    <name type="synonym">Bos grunniens</name>
    <dbReference type="NCBI Taxonomy" id="30521"/>
    <lineage>
        <taxon>Eukaryota</taxon>
        <taxon>Metazoa</taxon>
        <taxon>Chordata</taxon>
        <taxon>Craniata</taxon>
        <taxon>Vertebrata</taxon>
        <taxon>Euteleostomi</taxon>
        <taxon>Mammalia</taxon>
        <taxon>Eutheria</taxon>
        <taxon>Laurasiatheria</taxon>
        <taxon>Artiodactyla</taxon>
        <taxon>Ruminantia</taxon>
        <taxon>Pecora</taxon>
        <taxon>Bovidae</taxon>
        <taxon>Bovinae</taxon>
        <taxon>Bos</taxon>
    </lineage>
</organism>
<accession>A0A8B9YPH2</accession>
<reference evidence="3" key="2">
    <citation type="submission" date="2025-08" db="UniProtKB">
        <authorList>
            <consortium name="Ensembl"/>
        </authorList>
    </citation>
    <scope>IDENTIFICATION</scope>
</reference>
<feature type="signal peptide" evidence="2">
    <location>
        <begin position="1"/>
        <end position="16"/>
    </location>
</feature>
<dbReference type="PANTHER" id="PTHR36867">
    <property type="entry name" value="MCG131172, ISOFORM CRA_A"/>
    <property type="match status" value="1"/>
</dbReference>
<evidence type="ECO:0000256" key="1">
    <source>
        <dbReference type="SAM" id="MobiDB-lite"/>
    </source>
</evidence>
<feature type="compositionally biased region" description="Basic residues" evidence="1">
    <location>
        <begin position="487"/>
        <end position="501"/>
    </location>
</feature>
<feature type="region of interest" description="Disordered" evidence="1">
    <location>
        <begin position="270"/>
        <end position="299"/>
    </location>
</feature>
<dbReference type="AlphaFoldDB" id="A0A8B9YPH2"/>
<protein>
    <submittedName>
        <fullName evidence="3">Uncharacterized protein</fullName>
    </submittedName>
</protein>
<feature type="region of interest" description="Disordered" evidence="1">
    <location>
        <begin position="399"/>
        <end position="420"/>
    </location>
</feature>
<feature type="region of interest" description="Disordered" evidence="1">
    <location>
        <begin position="81"/>
        <end position="113"/>
    </location>
</feature>
<feature type="region of interest" description="Disordered" evidence="1">
    <location>
        <begin position="437"/>
        <end position="501"/>
    </location>
</feature>
<name>A0A8B9YPH2_BOSMU</name>
<keyword evidence="4" id="KW-1185">Reference proteome</keyword>
<reference evidence="3" key="1">
    <citation type="submission" date="2019-05" db="EMBL/GenBank/DDBJ databases">
        <authorList>
            <person name="Zhang S."/>
            <person name="Liu J."/>
        </authorList>
    </citation>
    <scope>NUCLEOTIDE SEQUENCE [LARGE SCALE GENOMIC DNA]</scope>
</reference>
<feature type="chain" id="PRO_5034350395" evidence="2">
    <location>
        <begin position="17"/>
        <end position="501"/>
    </location>
</feature>
<proteinExistence type="predicted"/>
<dbReference type="PANTHER" id="PTHR36867:SF1">
    <property type="entry name" value="RIKEN CDNA 2610318N02 GENE"/>
    <property type="match status" value="1"/>
</dbReference>
<feature type="compositionally biased region" description="Pro residues" evidence="1">
    <location>
        <begin position="457"/>
        <end position="468"/>
    </location>
</feature>
<dbReference type="Proteomes" id="UP000694520">
    <property type="component" value="Chromosome 16"/>
</dbReference>
<dbReference type="GeneTree" id="ENSGT00390000004807"/>
<evidence type="ECO:0000256" key="2">
    <source>
        <dbReference type="SAM" id="SignalP"/>
    </source>
</evidence>